<evidence type="ECO:0000313" key="2">
    <source>
        <dbReference type="Proteomes" id="UP001367508"/>
    </source>
</evidence>
<sequence>MSPSVSHGLWLSGRAWIRKHFLLDEATTDSAICYPVRLRTCSATRSSTRAHCLTESLSRIVRLDRSSYMQLDVNSNGRGEAFGVGAAPQMRSPSSFPEFLFSSPSLSASPSKFD</sequence>
<name>A0AAN9QA02_CANGL</name>
<proteinExistence type="predicted"/>
<protein>
    <submittedName>
        <fullName evidence="1">Uncharacterized protein</fullName>
    </submittedName>
</protein>
<dbReference type="Proteomes" id="UP001367508">
    <property type="component" value="Unassembled WGS sequence"/>
</dbReference>
<organism evidence="1 2">
    <name type="scientific">Canavalia gladiata</name>
    <name type="common">Sword bean</name>
    <name type="synonym">Dolichos gladiatus</name>
    <dbReference type="NCBI Taxonomy" id="3824"/>
    <lineage>
        <taxon>Eukaryota</taxon>
        <taxon>Viridiplantae</taxon>
        <taxon>Streptophyta</taxon>
        <taxon>Embryophyta</taxon>
        <taxon>Tracheophyta</taxon>
        <taxon>Spermatophyta</taxon>
        <taxon>Magnoliopsida</taxon>
        <taxon>eudicotyledons</taxon>
        <taxon>Gunneridae</taxon>
        <taxon>Pentapetalae</taxon>
        <taxon>rosids</taxon>
        <taxon>fabids</taxon>
        <taxon>Fabales</taxon>
        <taxon>Fabaceae</taxon>
        <taxon>Papilionoideae</taxon>
        <taxon>50 kb inversion clade</taxon>
        <taxon>NPAAA clade</taxon>
        <taxon>indigoferoid/millettioid clade</taxon>
        <taxon>Phaseoleae</taxon>
        <taxon>Canavalia</taxon>
    </lineage>
</organism>
<accession>A0AAN9QA02</accession>
<dbReference type="EMBL" id="JAYMYQ010000006">
    <property type="protein sequence ID" value="KAK7323388.1"/>
    <property type="molecule type" value="Genomic_DNA"/>
</dbReference>
<evidence type="ECO:0000313" key="1">
    <source>
        <dbReference type="EMBL" id="KAK7323388.1"/>
    </source>
</evidence>
<comment type="caution">
    <text evidence="1">The sequence shown here is derived from an EMBL/GenBank/DDBJ whole genome shotgun (WGS) entry which is preliminary data.</text>
</comment>
<keyword evidence="2" id="KW-1185">Reference proteome</keyword>
<gene>
    <name evidence="1" type="ORF">VNO77_26860</name>
</gene>
<reference evidence="1 2" key="1">
    <citation type="submission" date="2024-01" db="EMBL/GenBank/DDBJ databases">
        <title>The genomes of 5 underutilized Papilionoideae crops provide insights into root nodulation and disease resistanc.</title>
        <authorList>
            <person name="Jiang F."/>
        </authorList>
    </citation>
    <scope>NUCLEOTIDE SEQUENCE [LARGE SCALE GENOMIC DNA]</scope>
    <source>
        <strain evidence="1">LVBAO_FW01</strain>
        <tissue evidence="1">Leaves</tissue>
    </source>
</reference>
<dbReference type="AlphaFoldDB" id="A0AAN9QA02"/>